<evidence type="ECO:0000256" key="4">
    <source>
        <dbReference type="ARBA" id="ARBA00023139"/>
    </source>
</evidence>
<keyword evidence="3" id="KW-0472">Membrane</keyword>
<keyword evidence="9" id="KW-1185">Reference proteome</keyword>
<dbReference type="PANTHER" id="PTHR43649:SF33">
    <property type="entry name" value="POLYGALACTURONAN_RHAMNOGALACTURONAN-BINDING PROTEIN YTCQ"/>
    <property type="match status" value="1"/>
</dbReference>
<evidence type="ECO:0000313" key="8">
    <source>
        <dbReference type="EMBL" id="GGD50719.1"/>
    </source>
</evidence>
<name>A0A917DLT5_9BACL</name>
<keyword evidence="2 7" id="KW-0732">Signal</keyword>
<dbReference type="PANTHER" id="PTHR43649">
    <property type="entry name" value="ARABINOSE-BINDING PROTEIN-RELATED"/>
    <property type="match status" value="1"/>
</dbReference>
<dbReference type="Proteomes" id="UP000612456">
    <property type="component" value="Unassembled WGS sequence"/>
</dbReference>
<dbReference type="InterPro" id="IPR050490">
    <property type="entry name" value="Bact_solute-bd_prot1"/>
</dbReference>
<proteinExistence type="predicted"/>
<comment type="caution">
    <text evidence="8">The sequence shown here is derived from an EMBL/GenBank/DDBJ whole genome shotgun (WGS) entry which is preliminary data.</text>
</comment>
<gene>
    <name evidence="8" type="ORF">GCM10010911_05330</name>
</gene>
<protein>
    <submittedName>
        <fullName evidence="8">ABC transporter substrate-binding protein</fullName>
    </submittedName>
</protein>
<reference evidence="8" key="2">
    <citation type="submission" date="2020-09" db="EMBL/GenBank/DDBJ databases">
        <authorList>
            <person name="Sun Q."/>
            <person name="Zhou Y."/>
        </authorList>
    </citation>
    <scope>NUCLEOTIDE SEQUENCE</scope>
    <source>
        <strain evidence="8">CGMCC 1.15178</strain>
    </source>
</reference>
<evidence type="ECO:0000256" key="5">
    <source>
        <dbReference type="ARBA" id="ARBA00023288"/>
    </source>
</evidence>
<dbReference type="AlphaFoldDB" id="A0A917DLT5"/>
<evidence type="ECO:0000313" key="9">
    <source>
        <dbReference type="Proteomes" id="UP000612456"/>
    </source>
</evidence>
<dbReference type="Pfam" id="PF01547">
    <property type="entry name" value="SBP_bac_1"/>
    <property type="match status" value="1"/>
</dbReference>
<accession>A0A917DLT5</accession>
<dbReference type="InterPro" id="IPR006059">
    <property type="entry name" value="SBP"/>
</dbReference>
<sequence length="459" mass="50718">MFTRRVRPLLLAFVMVSVLVLTACSGKTESPAGTSTGSGGTAEPVNNGEQVTLTMSVKQSSRLLELAKQQYEAANPNVTIEIKEYSAAPTMNGKTVIGGKPDPQDDEKFVNSINAELMGGNAADIIAMDGSLPYQKYADKKLFEDLKGFMKEQKGFDPNQYYNNLFKAMEYNGGLYTIPIRVQLNFLVGNSSVIAGTNIDDSTWTWNDFKTAAEEITGAGEYAFVNMPPDKLLNRILESSFGKLLDMQNKTIDTQAIIDLLNLEKSFYEDHLVTGDRVDANLGIFQTFGVSQYDERILFMLTQMAYEGQAHYYKLPSENETRGASFRSDLQMAVNSKSEHKEAAWDFILYLLSEEVQSSRDLMGFSVNKNAEQKRLDQLGAGGAGGATVDGQVVSMQAPAPENVEKIKGYLENAAFYAEGDLRIRNIVLEESMSFFSGQKTAEEVAKIVKGKVETYLQE</sequence>
<dbReference type="SUPFAM" id="SSF53850">
    <property type="entry name" value="Periplasmic binding protein-like II"/>
    <property type="match status" value="1"/>
</dbReference>
<evidence type="ECO:0000256" key="1">
    <source>
        <dbReference type="ARBA" id="ARBA00022475"/>
    </source>
</evidence>
<evidence type="ECO:0000256" key="3">
    <source>
        <dbReference type="ARBA" id="ARBA00023136"/>
    </source>
</evidence>
<keyword evidence="5" id="KW-0449">Lipoprotein</keyword>
<feature type="signal peptide" evidence="7">
    <location>
        <begin position="1"/>
        <end position="23"/>
    </location>
</feature>
<evidence type="ECO:0000256" key="7">
    <source>
        <dbReference type="SAM" id="SignalP"/>
    </source>
</evidence>
<evidence type="ECO:0000256" key="2">
    <source>
        <dbReference type="ARBA" id="ARBA00022729"/>
    </source>
</evidence>
<feature type="region of interest" description="Disordered" evidence="6">
    <location>
        <begin position="27"/>
        <end position="47"/>
    </location>
</feature>
<reference evidence="8" key="1">
    <citation type="journal article" date="2014" name="Int. J. Syst. Evol. Microbiol.">
        <title>Complete genome sequence of Corynebacterium casei LMG S-19264T (=DSM 44701T), isolated from a smear-ripened cheese.</title>
        <authorList>
            <consortium name="US DOE Joint Genome Institute (JGI-PGF)"/>
            <person name="Walter F."/>
            <person name="Albersmeier A."/>
            <person name="Kalinowski J."/>
            <person name="Ruckert C."/>
        </authorList>
    </citation>
    <scope>NUCLEOTIDE SEQUENCE</scope>
    <source>
        <strain evidence="8">CGMCC 1.15178</strain>
    </source>
</reference>
<keyword evidence="1" id="KW-1003">Cell membrane</keyword>
<keyword evidence="4" id="KW-0564">Palmitate</keyword>
<dbReference type="EMBL" id="BMHP01000001">
    <property type="protein sequence ID" value="GGD50719.1"/>
    <property type="molecule type" value="Genomic_DNA"/>
</dbReference>
<evidence type="ECO:0000256" key="6">
    <source>
        <dbReference type="SAM" id="MobiDB-lite"/>
    </source>
</evidence>
<organism evidence="8 9">
    <name type="scientific">Paenibacillus nasutitermitis</name>
    <dbReference type="NCBI Taxonomy" id="1652958"/>
    <lineage>
        <taxon>Bacteria</taxon>
        <taxon>Bacillati</taxon>
        <taxon>Bacillota</taxon>
        <taxon>Bacilli</taxon>
        <taxon>Bacillales</taxon>
        <taxon>Paenibacillaceae</taxon>
        <taxon>Paenibacillus</taxon>
    </lineage>
</organism>
<dbReference type="RefSeq" id="WP_188988850.1">
    <property type="nucleotide sequence ID" value="NZ_BMHP01000001.1"/>
</dbReference>
<dbReference type="Gene3D" id="3.40.190.10">
    <property type="entry name" value="Periplasmic binding protein-like II"/>
    <property type="match status" value="1"/>
</dbReference>
<feature type="chain" id="PRO_5039686187" evidence="7">
    <location>
        <begin position="24"/>
        <end position="459"/>
    </location>
</feature>
<dbReference type="PROSITE" id="PS51257">
    <property type="entry name" value="PROKAR_LIPOPROTEIN"/>
    <property type="match status" value="1"/>
</dbReference>